<evidence type="ECO:0000313" key="5">
    <source>
        <dbReference type="Proteomes" id="UP000595596"/>
    </source>
</evidence>
<dbReference type="KEGG" id="crr:CRDco_1890"/>
<protein>
    <submittedName>
        <fullName evidence="4">Diaminopimelate epimerase</fullName>
    </submittedName>
</protein>
<dbReference type="AlphaFoldDB" id="A0A7R6VYM2"/>
<keyword evidence="3" id="KW-1133">Transmembrane helix</keyword>
<dbReference type="Gene3D" id="3.10.310.10">
    <property type="entry name" value="Diaminopimelate Epimerase, Chain A, domain 1"/>
    <property type="match status" value="2"/>
</dbReference>
<keyword evidence="3" id="KW-0472">Membrane</keyword>
<organism evidence="4 5">
    <name type="scientific">Candidatus Carsonella ruddii</name>
    <name type="common">Diaphorina cf. continua</name>
    <dbReference type="NCBI Taxonomy" id="2661587"/>
    <lineage>
        <taxon>Bacteria</taxon>
        <taxon>Pseudomonadati</taxon>
        <taxon>Pseudomonadota</taxon>
        <taxon>Gammaproteobacteria</taxon>
        <taxon>Oceanospirillales</taxon>
        <taxon>Halomonadaceae</taxon>
        <taxon>Zymobacter group</taxon>
        <taxon>Candidatus Carsonella</taxon>
    </lineage>
</organism>
<evidence type="ECO:0000256" key="2">
    <source>
        <dbReference type="ARBA" id="ARBA00023235"/>
    </source>
</evidence>
<dbReference type="Proteomes" id="UP000595596">
    <property type="component" value="Chromosome"/>
</dbReference>
<sequence>MNKFFKIHTCGNDFLVIFYKKSFIILNKYINRKFGISCDQLLIINKINLKNKIIKIQIYNNNLSIAKNCGNGIRCLSWFFLIKTKKNNFISFDLNKNYIHSWKRKKIFTLYKFPHFIKKLLIRINNIFLNSCFVNLINLHIVFFVNNIRTKKLKFVSKTIKYFFNDAYNIEFIQILKNNKIYIRIFEKAIGETYSCGSGIISSICYIYKYIFKKKNFFVNSIGGYCQIIVSNSNIIIYGNVNFCYFGFI</sequence>
<dbReference type="Pfam" id="PF01678">
    <property type="entry name" value="DAP_epimerase"/>
    <property type="match status" value="1"/>
</dbReference>
<reference evidence="4 5" key="1">
    <citation type="journal article" date="2020" name="Genome Biol. Evol.">
        <title>Comparative Genomics Underlines Multiple Roles of Profftella, an Obligate Symbiont of Psyllids: Providing Toxins, Vitamins, and Carotenoids.</title>
        <authorList>
            <person name="Nakabachi A."/>
            <person name="Piel J."/>
            <person name="Malenovsky I."/>
            <person name="Hirose Y."/>
        </authorList>
    </citation>
    <scope>NUCLEOTIDE SEQUENCE [LARGE SCALE GENOMIC DNA]</scope>
    <source>
        <strain evidence="4 5">Dco</strain>
    </source>
</reference>
<comment type="similarity">
    <text evidence="1">Belongs to the diaminopimelate epimerase family.</text>
</comment>
<dbReference type="InterPro" id="IPR001653">
    <property type="entry name" value="DAP_epimerase_DapF"/>
</dbReference>
<name>A0A7R6VYM2_CARRU</name>
<dbReference type="EMBL" id="AP023214">
    <property type="protein sequence ID" value="BCG49416.1"/>
    <property type="molecule type" value="Genomic_DNA"/>
</dbReference>
<keyword evidence="3" id="KW-0812">Transmembrane</keyword>
<dbReference type="SUPFAM" id="SSF54506">
    <property type="entry name" value="Diaminopimelate epimerase-like"/>
    <property type="match status" value="2"/>
</dbReference>
<dbReference type="PANTHER" id="PTHR31689:SF0">
    <property type="entry name" value="DIAMINOPIMELATE EPIMERASE"/>
    <property type="match status" value="1"/>
</dbReference>
<proteinExistence type="inferred from homology"/>
<dbReference type="GO" id="GO:0005829">
    <property type="term" value="C:cytosol"/>
    <property type="evidence" value="ECO:0007669"/>
    <property type="project" value="TreeGrafter"/>
</dbReference>
<keyword evidence="2" id="KW-0413">Isomerase</keyword>
<feature type="transmembrane region" description="Helical" evidence="3">
    <location>
        <begin position="127"/>
        <end position="148"/>
    </location>
</feature>
<dbReference type="GO" id="GO:0009089">
    <property type="term" value="P:lysine biosynthetic process via diaminopimelate"/>
    <property type="evidence" value="ECO:0007669"/>
    <property type="project" value="InterPro"/>
</dbReference>
<keyword evidence="5" id="KW-1185">Reference proteome</keyword>
<dbReference type="GO" id="GO:0008837">
    <property type="term" value="F:diaminopimelate epimerase activity"/>
    <property type="evidence" value="ECO:0007669"/>
    <property type="project" value="InterPro"/>
</dbReference>
<evidence type="ECO:0000256" key="1">
    <source>
        <dbReference type="ARBA" id="ARBA00010219"/>
    </source>
</evidence>
<accession>A0A7R6VYM2</accession>
<dbReference type="PANTHER" id="PTHR31689">
    <property type="entry name" value="DIAMINOPIMELATE EPIMERASE, CHLOROPLASTIC"/>
    <property type="match status" value="1"/>
</dbReference>
<dbReference type="RefSeq" id="WP_201329504.1">
    <property type="nucleotide sequence ID" value="NZ_AP023214.1"/>
</dbReference>
<gene>
    <name evidence="4" type="primary">dapF</name>
    <name evidence="4" type="ORF">CRDco_1890</name>
</gene>
<evidence type="ECO:0000256" key="3">
    <source>
        <dbReference type="SAM" id="Phobius"/>
    </source>
</evidence>
<evidence type="ECO:0000313" key="4">
    <source>
        <dbReference type="EMBL" id="BCG49416.1"/>
    </source>
</evidence>